<name>A0ABU7QIQ0_AVIPA</name>
<protein>
    <submittedName>
        <fullName evidence="12">Fimbrial biogenesis outer membrane usher protein</fullName>
    </submittedName>
</protein>
<comment type="subcellular location">
    <subcellularLocation>
        <location evidence="1 9">Cell outer membrane</location>
        <topology evidence="1 9">Multi-pass membrane protein</topology>
    </subcellularLocation>
</comment>
<keyword evidence="7 9" id="KW-0472">Membrane</keyword>
<dbReference type="RefSeq" id="WP_226537652.1">
    <property type="nucleotide sequence ID" value="NZ_CP081939.1"/>
</dbReference>
<dbReference type="InterPro" id="IPR000015">
    <property type="entry name" value="Fimb_usher"/>
</dbReference>
<comment type="similarity">
    <text evidence="2 9">Belongs to the fimbrial export usher family.</text>
</comment>
<dbReference type="Proteomes" id="UP001347884">
    <property type="component" value="Unassembled WGS sequence"/>
</dbReference>
<dbReference type="Pfam" id="PF13953">
    <property type="entry name" value="PapC_C"/>
    <property type="match status" value="1"/>
</dbReference>
<keyword evidence="4" id="KW-1134">Transmembrane beta strand</keyword>
<evidence type="ECO:0000259" key="10">
    <source>
        <dbReference type="Pfam" id="PF13953"/>
    </source>
</evidence>
<evidence type="ECO:0000256" key="9">
    <source>
        <dbReference type="RuleBase" id="RU003884"/>
    </source>
</evidence>
<keyword evidence="6" id="KW-0732">Signal</keyword>
<dbReference type="Pfam" id="PF00577">
    <property type="entry name" value="Usher"/>
    <property type="match status" value="1"/>
</dbReference>
<evidence type="ECO:0000256" key="1">
    <source>
        <dbReference type="ARBA" id="ARBA00004571"/>
    </source>
</evidence>
<keyword evidence="9" id="KW-1029">Fimbrium biogenesis</keyword>
<dbReference type="Gene3D" id="3.10.20.410">
    <property type="match status" value="1"/>
</dbReference>
<dbReference type="EMBL" id="JAMDKF010000012">
    <property type="protein sequence ID" value="MEE6041620.1"/>
    <property type="molecule type" value="Genomic_DNA"/>
</dbReference>
<evidence type="ECO:0000256" key="2">
    <source>
        <dbReference type="ARBA" id="ARBA00008064"/>
    </source>
</evidence>
<gene>
    <name evidence="12" type="ORF">M5S13_06950</name>
</gene>
<dbReference type="PANTHER" id="PTHR30451">
    <property type="entry name" value="OUTER MEMBRANE USHER PROTEIN"/>
    <property type="match status" value="1"/>
</dbReference>
<keyword evidence="3 9" id="KW-0813">Transport</keyword>
<sequence length="845" mass="94471">MIISRKEKLSAVFMSFKLNRLYCLLFCVLGLNGYAEDVEYAEFDAGFLYGNQNKENIDMSRFSYGNPIPAGEYLSDVYLNNELRGRIRLHFVEDNAQNKSVLCASETLLELLDLRKIALATDKVVSGSQCVIFTQKVPKAKVHFDLGEFRLDVDIPQAFVEQRPPGYISPIQWQSGVPVAFLRYDATHYRYNYLHTQAYQTYLGINAGVNIFGWSFRHRGNVSWDKQKRSPYQKISTYAQHDVPALRGQFTIGDFYTTGALMDSIAIRGMQLTSDDRMLATSVRGYAPTIRGVANSNAVVTIRQNGNILREIAVPAGPFTIDDLYPTGYGGDLLVEILEANGEKRSFTVPFTAAVQLIRPGYSNYQIAMGRYRYGDRVFKENVAQVTWQYGVNNNLTLNVGGILAKNYHSELIGLAFNTPIGAFSANSIFSNARFKTITSQDKYKGYSLSFSYNTRLEPTNTNVTLATYRYLSRYYYSLQDVMLANNASMLDQPIGISSANGYRPKNQFQVSINQTFNEKWGSAYLTGSTYTYWGTSKKQNEYQIGYSNTYKRLNYSLSFTQVKNNFSHNDQRIYLSLSLPLGNDDSVSYLSQNINYVKSNGYAAYTSLSGSLGQERRYSYNLSVGKQQASKTSNLIFSQSYLGSLARVDSSWSQTNKGNKQLSIGVSGAVVLHSKGITLANDLGETFAIIHAKGARGAKIRGSIGNEVDYFGNGIVPYVDPYTINYVGLDDLPGNVELSATEQQLIPRANQAMLVNFSTKIGNVVFFEITNKDDLPPLGTDVVDQENKSVGMLAQGGKIYTRGIAPIGQLNIIWGEKRCRIDYQIPSNTNNGKPLVMPVKCQFY</sequence>
<dbReference type="PROSITE" id="PS01151">
    <property type="entry name" value="FIMBRIAL_USHER"/>
    <property type="match status" value="1"/>
</dbReference>
<accession>A0ABU7QIQ0</accession>
<dbReference type="InterPro" id="IPR037224">
    <property type="entry name" value="PapC_N_sf"/>
</dbReference>
<evidence type="ECO:0000256" key="4">
    <source>
        <dbReference type="ARBA" id="ARBA00022452"/>
    </source>
</evidence>
<evidence type="ECO:0000259" key="11">
    <source>
        <dbReference type="Pfam" id="PF13954"/>
    </source>
</evidence>
<keyword evidence="13" id="KW-1185">Reference proteome</keyword>
<organism evidence="12 13">
    <name type="scientific">Avibacterium paragallinarum</name>
    <name type="common">Haemophilus gallinarum</name>
    <dbReference type="NCBI Taxonomy" id="728"/>
    <lineage>
        <taxon>Bacteria</taxon>
        <taxon>Pseudomonadati</taxon>
        <taxon>Pseudomonadota</taxon>
        <taxon>Gammaproteobacteria</taxon>
        <taxon>Pasteurellales</taxon>
        <taxon>Pasteurellaceae</taxon>
        <taxon>Avibacterium</taxon>
    </lineage>
</organism>
<dbReference type="SUPFAM" id="SSF141729">
    <property type="entry name" value="FimD N-terminal domain-like"/>
    <property type="match status" value="1"/>
</dbReference>
<dbReference type="Gene3D" id="2.60.40.2610">
    <property type="entry name" value="Outer membrane usher protein FimD, plug domain"/>
    <property type="match status" value="1"/>
</dbReference>
<dbReference type="InterPro" id="IPR025949">
    <property type="entry name" value="PapC-like_C"/>
</dbReference>
<evidence type="ECO:0000256" key="5">
    <source>
        <dbReference type="ARBA" id="ARBA00022692"/>
    </source>
</evidence>
<keyword evidence="8 9" id="KW-0998">Cell outer membrane</keyword>
<dbReference type="InterPro" id="IPR042186">
    <property type="entry name" value="FimD_plug_dom"/>
</dbReference>
<dbReference type="Gene3D" id="2.60.40.2070">
    <property type="match status" value="1"/>
</dbReference>
<feature type="domain" description="PapC N-terminal" evidence="11">
    <location>
        <begin position="42"/>
        <end position="187"/>
    </location>
</feature>
<dbReference type="InterPro" id="IPR043142">
    <property type="entry name" value="PapC-like_C_sf"/>
</dbReference>
<evidence type="ECO:0000256" key="6">
    <source>
        <dbReference type="ARBA" id="ARBA00022729"/>
    </source>
</evidence>
<dbReference type="PANTHER" id="PTHR30451:SF20">
    <property type="entry name" value="FIMBRIAE USHER"/>
    <property type="match status" value="1"/>
</dbReference>
<dbReference type="Gene3D" id="2.60.40.3110">
    <property type="match status" value="1"/>
</dbReference>
<dbReference type="InterPro" id="IPR018030">
    <property type="entry name" value="Fimbrial_membr_usher_CS"/>
</dbReference>
<reference evidence="12 13" key="1">
    <citation type="journal article" date="2022" name="Front. Microbiol.">
        <title>Commensal bacteria contribute to the growth of multidrug-resistant Avibacterium paragallinarum in chickens.</title>
        <authorList>
            <person name="Zhu J."/>
            <person name="Chen Y."/>
            <person name="Wu Y."/>
            <person name="Wang Y."/>
            <person name="Zhu K."/>
        </authorList>
    </citation>
    <scope>NUCLEOTIDE SEQUENCE [LARGE SCALE GENOMIC DNA]</scope>
    <source>
        <strain evidence="12 13">AV25</strain>
    </source>
</reference>
<evidence type="ECO:0000256" key="3">
    <source>
        <dbReference type="ARBA" id="ARBA00022448"/>
    </source>
</evidence>
<evidence type="ECO:0000256" key="7">
    <source>
        <dbReference type="ARBA" id="ARBA00023136"/>
    </source>
</evidence>
<dbReference type="InterPro" id="IPR025885">
    <property type="entry name" value="PapC_N"/>
</dbReference>
<evidence type="ECO:0000256" key="8">
    <source>
        <dbReference type="ARBA" id="ARBA00023237"/>
    </source>
</evidence>
<evidence type="ECO:0000313" key="13">
    <source>
        <dbReference type="Proteomes" id="UP001347884"/>
    </source>
</evidence>
<evidence type="ECO:0000313" key="12">
    <source>
        <dbReference type="EMBL" id="MEE6041620.1"/>
    </source>
</evidence>
<comment type="caution">
    <text evidence="12">The sequence shown here is derived from an EMBL/GenBank/DDBJ whole genome shotgun (WGS) entry which is preliminary data.</text>
</comment>
<feature type="domain" description="PapC-like C-terminal" evidence="10">
    <location>
        <begin position="770"/>
        <end position="827"/>
    </location>
</feature>
<keyword evidence="5 9" id="KW-0812">Transmembrane</keyword>
<proteinExistence type="inferred from homology"/>
<dbReference type="Pfam" id="PF13954">
    <property type="entry name" value="PapC_N"/>
    <property type="match status" value="1"/>
</dbReference>